<proteinExistence type="predicted"/>
<reference evidence="2" key="1">
    <citation type="submission" date="2021-02" db="EMBL/GenBank/DDBJ databases">
        <authorList>
            <person name="Dougan E. K."/>
            <person name="Rhodes N."/>
            <person name="Thang M."/>
            <person name="Chan C."/>
        </authorList>
    </citation>
    <scope>NUCLEOTIDE SEQUENCE</scope>
</reference>
<accession>A0A812Q8I4</accession>
<sequence length="394" mass="44070">NETAFGKLRCFGSSDQDGQVQPTNETCVMMQALGPGIDANDIYQMIVIAVSSVTMQVLQWEADLWRQCFKFLEPICFNIGVCFVVVLELYCIASCFNRRFVEENMLPFIFYTRLALECLVWVGLLALLLCLVATVLPVVTISLLFIMGCMGLPFIADKAAGLGVGNCHLERAVLLCIPVPGSDDAVPLNYYVLPAFVLKWAWHLSTVFSQRCQEKKQPHQDRQDQSRSSAWYSYESISSALKWPIEVTCQLLDVKSDVSVALASWKVLPLWWSVLFAPTVLLSGYSLCMVAAQKPKFVTENAFWSRLQLCEDIPQALLALVGIFLYAGLGVPQDPFIVTTVADSMLDCMVQVVLWDNHPQDRLLLPTDETGELTKNTYHEQPISSARRCTIVSI</sequence>
<name>A0A812Q8I4_SYMPI</name>
<feature type="transmembrane region" description="Helical" evidence="1">
    <location>
        <begin position="114"/>
        <end position="147"/>
    </location>
</feature>
<dbReference type="OrthoDB" id="10510122at2759"/>
<evidence type="ECO:0000256" key="1">
    <source>
        <dbReference type="SAM" id="Phobius"/>
    </source>
</evidence>
<keyword evidence="1" id="KW-0472">Membrane</keyword>
<keyword evidence="3" id="KW-1185">Reference proteome</keyword>
<dbReference type="AlphaFoldDB" id="A0A812Q8I4"/>
<keyword evidence="1" id="KW-0812">Transmembrane</keyword>
<gene>
    <name evidence="2" type="ORF">SPIL2461_LOCUS8631</name>
</gene>
<feature type="transmembrane region" description="Helical" evidence="1">
    <location>
        <begin position="71"/>
        <end position="93"/>
    </location>
</feature>
<keyword evidence="1" id="KW-1133">Transmembrane helix</keyword>
<feature type="non-terminal residue" evidence="2">
    <location>
        <position position="1"/>
    </location>
</feature>
<evidence type="ECO:0000313" key="3">
    <source>
        <dbReference type="Proteomes" id="UP000649617"/>
    </source>
</evidence>
<protein>
    <submittedName>
        <fullName evidence="2">Uncharacterized protein</fullName>
    </submittedName>
</protein>
<organism evidence="2 3">
    <name type="scientific">Symbiodinium pilosum</name>
    <name type="common">Dinoflagellate</name>
    <dbReference type="NCBI Taxonomy" id="2952"/>
    <lineage>
        <taxon>Eukaryota</taxon>
        <taxon>Sar</taxon>
        <taxon>Alveolata</taxon>
        <taxon>Dinophyceae</taxon>
        <taxon>Suessiales</taxon>
        <taxon>Symbiodiniaceae</taxon>
        <taxon>Symbiodinium</taxon>
    </lineage>
</organism>
<evidence type="ECO:0000313" key="2">
    <source>
        <dbReference type="EMBL" id="CAE7360883.1"/>
    </source>
</evidence>
<dbReference type="Proteomes" id="UP000649617">
    <property type="component" value="Unassembled WGS sequence"/>
</dbReference>
<dbReference type="EMBL" id="CAJNIZ010014368">
    <property type="protein sequence ID" value="CAE7360883.1"/>
    <property type="molecule type" value="Genomic_DNA"/>
</dbReference>
<comment type="caution">
    <text evidence="2">The sequence shown here is derived from an EMBL/GenBank/DDBJ whole genome shotgun (WGS) entry which is preliminary data.</text>
</comment>